<dbReference type="eggNOG" id="COG3946">
    <property type="taxonomic scope" value="Bacteria"/>
</dbReference>
<feature type="domain" description="Bacterial virulence" evidence="1">
    <location>
        <begin position="50"/>
        <end position="232"/>
    </location>
</feature>
<dbReference type="EMBL" id="BASZ01000009">
    <property type="protein sequence ID" value="GAD50504.1"/>
    <property type="molecule type" value="Genomic_DNA"/>
</dbReference>
<dbReference type="RefSeq" id="WP_021691322.1">
    <property type="nucleotide sequence ID" value="NZ_BASZ01000009.1"/>
</dbReference>
<protein>
    <recommendedName>
        <fullName evidence="1">Bacterial virulence domain-containing protein</fullName>
    </recommendedName>
</protein>
<organism evidence="2 3">
    <name type="scientific">Caenibius tardaugens NBRC 16725</name>
    <dbReference type="NCBI Taxonomy" id="1219035"/>
    <lineage>
        <taxon>Bacteria</taxon>
        <taxon>Pseudomonadati</taxon>
        <taxon>Pseudomonadota</taxon>
        <taxon>Alphaproteobacteria</taxon>
        <taxon>Sphingomonadales</taxon>
        <taxon>Erythrobacteraceae</taxon>
        <taxon>Caenibius</taxon>
    </lineage>
</organism>
<comment type="caution">
    <text evidence="2">The sequence shown here is derived from an EMBL/GenBank/DDBJ whole genome shotgun (WGS) entry which is preliminary data.</text>
</comment>
<dbReference type="Pfam" id="PF06057">
    <property type="entry name" value="VirJ"/>
    <property type="match status" value="1"/>
</dbReference>
<keyword evidence="3" id="KW-1185">Reference proteome</keyword>
<dbReference type="SUPFAM" id="SSF53474">
    <property type="entry name" value="alpha/beta-Hydrolases"/>
    <property type="match status" value="1"/>
</dbReference>
<reference evidence="2 3" key="1">
    <citation type="submission" date="2013-09" db="EMBL/GenBank/DDBJ databases">
        <title>Whole genome shotgun sequence of Novosphingobium tardaugens NBRC 16725.</title>
        <authorList>
            <person name="Isaki S."/>
            <person name="Hosoyama A."/>
            <person name="Tsuchikane K."/>
            <person name="Katsumata H."/>
            <person name="Ando Y."/>
            <person name="Yamazaki S."/>
            <person name="Fujita N."/>
        </authorList>
    </citation>
    <scope>NUCLEOTIDE SEQUENCE [LARGE SCALE GENOMIC DNA]</scope>
    <source>
        <strain evidence="2 3">NBRC 16725</strain>
    </source>
</reference>
<dbReference type="InterPro" id="IPR029058">
    <property type="entry name" value="AB_hydrolase_fold"/>
</dbReference>
<dbReference type="InterPro" id="IPR010333">
    <property type="entry name" value="VirJ"/>
</dbReference>
<sequence length="260" mass="28128">MKHWIKRALATGAVLAIGFLLWLGHIGYFGGPVFLEMPAVEKRSPTPPAVAVIFSGDMGFRIGMGPQIARRFVHDGVPVLGVSSLVYFRHERTPAEVRALITEASRKALAFSHAERLILIGQSFGADMLHVGITDLPPDLRKKVQMVGLVVPGQTVIYRASPSELFNWATPDAQALPTAAQLTWAPVVCIQGIDETDSLCPQLTQPNVKHIALPGGHPLHRDADKLYATLRAEMAATNPHLINITKSSVPRHVTSIHGGA</sequence>
<dbReference type="ESTHER" id="9sphn-u2zyp3">
    <property type="family name" value="VirJ"/>
</dbReference>
<name>U2ZYP3_9SPHN</name>
<evidence type="ECO:0000259" key="1">
    <source>
        <dbReference type="Pfam" id="PF06057"/>
    </source>
</evidence>
<proteinExistence type="predicted"/>
<dbReference type="AlphaFoldDB" id="U2ZYP3"/>
<evidence type="ECO:0000313" key="2">
    <source>
        <dbReference type="EMBL" id="GAD50504.1"/>
    </source>
</evidence>
<evidence type="ECO:0000313" key="3">
    <source>
        <dbReference type="Proteomes" id="UP000016568"/>
    </source>
</evidence>
<gene>
    <name evidence="2" type="ORF">NT2_09_01120</name>
</gene>
<dbReference type="Proteomes" id="UP000016568">
    <property type="component" value="Unassembled WGS sequence"/>
</dbReference>
<accession>U2ZYP3</accession>